<sequence>MKFFLPILFLAGAVGLFFWFIDPAYARIKELRVQEAEFDQALTRARELQEVRDELIQRYNGFPSEDIARLEKLLPDHIDNVRLIIDLDSIASRYGMRVRNVAIESSQNHSIEGAVGPDESTYESVVISFSVAGPYDTFRGFLTDLERSLRLVDVTKLSFSATPSGIYEYNISVKTYWLKP</sequence>
<proteinExistence type="predicted"/>
<dbReference type="InterPro" id="IPR014717">
    <property type="entry name" value="Transl_elong_EF1B/ribsomal_bS6"/>
</dbReference>
<gene>
    <name evidence="2" type="ORF">A2841_02880</name>
</gene>
<dbReference type="InterPro" id="IPR007445">
    <property type="entry name" value="PilO"/>
</dbReference>
<dbReference type="Gene3D" id="3.30.70.60">
    <property type="match status" value="1"/>
</dbReference>
<evidence type="ECO:0000313" key="2">
    <source>
        <dbReference type="EMBL" id="OGG44513.1"/>
    </source>
</evidence>
<dbReference type="Pfam" id="PF04350">
    <property type="entry name" value="PilO"/>
    <property type="match status" value="1"/>
</dbReference>
<evidence type="ECO:0000256" key="1">
    <source>
        <dbReference type="SAM" id="Coils"/>
    </source>
</evidence>
<feature type="coiled-coil region" evidence="1">
    <location>
        <begin position="31"/>
        <end position="58"/>
    </location>
</feature>
<dbReference type="GO" id="GO:0043683">
    <property type="term" value="P:type IV pilus assembly"/>
    <property type="evidence" value="ECO:0007669"/>
    <property type="project" value="InterPro"/>
</dbReference>
<evidence type="ECO:0000313" key="3">
    <source>
        <dbReference type="Proteomes" id="UP000178249"/>
    </source>
</evidence>
<comment type="caution">
    <text evidence="2">The sequence shown here is derived from an EMBL/GenBank/DDBJ whole genome shotgun (WGS) entry which is preliminary data.</text>
</comment>
<evidence type="ECO:0008006" key="4">
    <source>
        <dbReference type="Google" id="ProtNLM"/>
    </source>
</evidence>
<dbReference type="GO" id="GO:0043107">
    <property type="term" value="P:type IV pilus-dependent motility"/>
    <property type="evidence" value="ECO:0007669"/>
    <property type="project" value="InterPro"/>
</dbReference>
<dbReference type="Proteomes" id="UP000178249">
    <property type="component" value="Unassembled WGS sequence"/>
</dbReference>
<dbReference type="AlphaFoldDB" id="A0A1F6C5X8"/>
<keyword evidence="1" id="KW-0175">Coiled coil</keyword>
<organism evidence="2 3">
    <name type="scientific">Candidatus Kaiserbacteria bacterium RIFCSPHIGHO2_01_FULL_48_10</name>
    <dbReference type="NCBI Taxonomy" id="1798476"/>
    <lineage>
        <taxon>Bacteria</taxon>
        <taxon>Candidatus Kaiseribacteriota</taxon>
    </lineage>
</organism>
<accession>A0A1F6C5X8</accession>
<reference evidence="2 3" key="1">
    <citation type="journal article" date="2016" name="Nat. Commun.">
        <title>Thousands of microbial genomes shed light on interconnected biogeochemical processes in an aquifer system.</title>
        <authorList>
            <person name="Anantharaman K."/>
            <person name="Brown C.T."/>
            <person name="Hug L.A."/>
            <person name="Sharon I."/>
            <person name="Castelle C.J."/>
            <person name="Probst A.J."/>
            <person name="Thomas B.C."/>
            <person name="Singh A."/>
            <person name="Wilkins M.J."/>
            <person name="Karaoz U."/>
            <person name="Brodie E.L."/>
            <person name="Williams K.H."/>
            <person name="Hubbard S.S."/>
            <person name="Banfield J.F."/>
        </authorList>
    </citation>
    <scope>NUCLEOTIDE SEQUENCE [LARGE SCALE GENOMIC DNA]</scope>
</reference>
<dbReference type="EMBL" id="MFKP01000007">
    <property type="protein sequence ID" value="OGG44513.1"/>
    <property type="molecule type" value="Genomic_DNA"/>
</dbReference>
<name>A0A1F6C5X8_9BACT</name>
<protein>
    <recommendedName>
        <fullName evidence="4">Pilus assembly protein PilO</fullName>
    </recommendedName>
</protein>